<evidence type="ECO:0000256" key="7">
    <source>
        <dbReference type="ARBA" id="ARBA00022989"/>
    </source>
</evidence>
<dbReference type="EMBL" id="GL433859">
    <property type="protein sequence ID" value="EFN51968.1"/>
    <property type="molecule type" value="Genomic_DNA"/>
</dbReference>
<gene>
    <name evidence="12" type="ORF">CHLNCDRAFT_32746</name>
</gene>
<evidence type="ECO:0000256" key="5">
    <source>
        <dbReference type="ARBA" id="ARBA00022692"/>
    </source>
</evidence>
<dbReference type="OrthoDB" id="3819at2759"/>
<dbReference type="InParanoid" id="E1ZQ70"/>
<dbReference type="PANTHER" id="PTHR33445">
    <property type="entry name" value="ATP SYNTHASE SUBUNIT B', CHLOROPLASTIC"/>
    <property type="match status" value="1"/>
</dbReference>
<evidence type="ECO:0000256" key="2">
    <source>
        <dbReference type="ARBA" id="ARBA00005513"/>
    </source>
</evidence>
<keyword evidence="5 11" id="KW-0812">Transmembrane</keyword>
<evidence type="ECO:0000256" key="4">
    <source>
        <dbReference type="ARBA" id="ARBA00022547"/>
    </source>
</evidence>
<reference evidence="12 13" key="1">
    <citation type="journal article" date="2010" name="Plant Cell">
        <title>The Chlorella variabilis NC64A genome reveals adaptation to photosymbiosis, coevolution with viruses, and cryptic sex.</title>
        <authorList>
            <person name="Blanc G."/>
            <person name="Duncan G."/>
            <person name="Agarkova I."/>
            <person name="Borodovsky M."/>
            <person name="Gurnon J."/>
            <person name="Kuo A."/>
            <person name="Lindquist E."/>
            <person name="Lucas S."/>
            <person name="Pangilinan J."/>
            <person name="Polle J."/>
            <person name="Salamov A."/>
            <person name="Terry A."/>
            <person name="Yamada T."/>
            <person name="Dunigan D.D."/>
            <person name="Grigoriev I.V."/>
            <person name="Claverie J.M."/>
            <person name="Van Etten J.L."/>
        </authorList>
    </citation>
    <scope>NUCLEOTIDE SEQUENCE [LARGE SCALE GENOMIC DNA]</scope>
    <source>
        <strain evidence="12 13">NC64A</strain>
    </source>
</reference>
<dbReference type="KEGG" id="cvr:CHLNCDRAFT_32746"/>
<evidence type="ECO:0000256" key="10">
    <source>
        <dbReference type="ARBA" id="ARBA00025198"/>
    </source>
</evidence>
<evidence type="ECO:0000313" key="12">
    <source>
        <dbReference type="EMBL" id="EFN51968.1"/>
    </source>
</evidence>
<comment type="similarity">
    <text evidence="2 11">Belongs to the ATPase B chain family.</text>
</comment>
<evidence type="ECO:0000256" key="3">
    <source>
        <dbReference type="ARBA" id="ARBA00022448"/>
    </source>
</evidence>
<dbReference type="GeneID" id="17351410"/>
<protein>
    <recommendedName>
        <fullName evidence="14">ATP synthase subunit b', chloroplastic</fullName>
    </recommendedName>
</protein>
<evidence type="ECO:0008006" key="14">
    <source>
        <dbReference type="Google" id="ProtNLM"/>
    </source>
</evidence>
<evidence type="ECO:0000256" key="11">
    <source>
        <dbReference type="RuleBase" id="RU003848"/>
    </source>
</evidence>
<dbReference type="GO" id="GO:0015986">
    <property type="term" value="P:proton motive force-driven ATP synthesis"/>
    <property type="evidence" value="ECO:0007669"/>
    <property type="project" value="InterPro"/>
</dbReference>
<keyword evidence="4 11" id="KW-0138">CF(0)</keyword>
<name>E1ZQ70_CHLVA</name>
<keyword evidence="8 11" id="KW-0406">Ion transport</keyword>
<evidence type="ECO:0000256" key="8">
    <source>
        <dbReference type="ARBA" id="ARBA00023065"/>
    </source>
</evidence>
<dbReference type="GO" id="GO:0045259">
    <property type="term" value="C:proton-transporting ATP synthase complex"/>
    <property type="evidence" value="ECO:0007669"/>
    <property type="project" value="UniProtKB-KW"/>
</dbReference>
<dbReference type="Pfam" id="PF00430">
    <property type="entry name" value="ATP-synt_B"/>
    <property type="match status" value="1"/>
</dbReference>
<dbReference type="PANTHER" id="PTHR33445:SF2">
    <property type="entry name" value="ATP SYNTHASE SUBUNIT B', CHLOROPLASTIC"/>
    <property type="match status" value="1"/>
</dbReference>
<keyword evidence="9" id="KW-0472">Membrane</keyword>
<accession>E1ZQ70</accession>
<comment type="function">
    <text evidence="10">F(1)F(0) ATP synthase produces ATP from ADP in the presence of a proton or sodium gradient. F-type ATPases consist of two structural domains, F(1) containing the extramembraneous catalytic core and F(0) containing the membrane proton channel, linked together by a central stalk and a peripheral stalk. During catalysis, ATP synthesis in the catalytic domain of F(1) is coupled via a rotary mechanism of the central stalk subunits to proton translocation.</text>
</comment>
<keyword evidence="7" id="KW-1133">Transmembrane helix</keyword>
<dbReference type="RefSeq" id="XP_005844070.1">
    <property type="nucleotide sequence ID" value="XM_005844008.1"/>
</dbReference>
<dbReference type="GO" id="GO:0046961">
    <property type="term" value="F:proton-transporting ATPase activity, rotational mechanism"/>
    <property type="evidence" value="ECO:0007669"/>
    <property type="project" value="TreeGrafter"/>
</dbReference>
<proteinExistence type="inferred from homology"/>
<dbReference type="InterPro" id="IPR034679">
    <property type="entry name" value="ATP_synth_b"/>
</dbReference>
<keyword evidence="13" id="KW-1185">Reference proteome</keyword>
<dbReference type="HAMAP" id="MF_01398">
    <property type="entry name" value="ATP_synth_b_bprime"/>
    <property type="match status" value="1"/>
</dbReference>
<dbReference type="InterPro" id="IPR050059">
    <property type="entry name" value="ATP_synthase_B_chain"/>
</dbReference>
<dbReference type="InterPro" id="IPR002146">
    <property type="entry name" value="ATP_synth_b/b'su_bac/chlpt"/>
</dbReference>
<dbReference type="HAMAP" id="MF_01399">
    <property type="entry name" value="ATP_synth_bprime"/>
    <property type="match status" value="1"/>
</dbReference>
<dbReference type="OMA" id="HALMATP"/>
<dbReference type="Proteomes" id="UP000008141">
    <property type="component" value="Unassembled WGS sequence"/>
</dbReference>
<keyword evidence="6 11" id="KW-0375">Hydrogen ion transport</keyword>
<dbReference type="CDD" id="cd06503">
    <property type="entry name" value="ATP-synt_Fo_b"/>
    <property type="match status" value="1"/>
</dbReference>
<dbReference type="AlphaFoldDB" id="E1ZQ70"/>
<organism evidence="13">
    <name type="scientific">Chlorella variabilis</name>
    <name type="common">Green alga</name>
    <dbReference type="NCBI Taxonomy" id="554065"/>
    <lineage>
        <taxon>Eukaryota</taxon>
        <taxon>Viridiplantae</taxon>
        <taxon>Chlorophyta</taxon>
        <taxon>core chlorophytes</taxon>
        <taxon>Trebouxiophyceae</taxon>
        <taxon>Chlorellales</taxon>
        <taxon>Chlorellaceae</taxon>
        <taxon>Chlorella clade</taxon>
        <taxon>Chlorella</taxon>
    </lineage>
</organism>
<dbReference type="eggNOG" id="ENOG502RH8G">
    <property type="taxonomic scope" value="Eukaryota"/>
</dbReference>
<evidence type="ECO:0000313" key="13">
    <source>
        <dbReference type="Proteomes" id="UP000008141"/>
    </source>
</evidence>
<dbReference type="STRING" id="554065.E1ZQ70"/>
<evidence type="ECO:0000256" key="6">
    <source>
        <dbReference type="ARBA" id="ARBA00022781"/>
    </source>
</evidence>
<evidence type="ECO:0000256" key="9">
    <source>
        <dbReference type="ARBA" id="ARBA00023136"/>
    </source>
</evidence>
<dbReference type="FunCoup" id="E1ZQ70">
    <property type="interactions" value="599"/>
</dbReference>
<keyword evidence="3 11" id="KW-0813">Transport</keyword>
<comment type="subcellular location">
    <subcellularLocation>
        <location evidence="1">Membrane</location>
        <topology evidence="1">Single-pass membrane protein</topology>
    </subcellularLocation>
</comment>
<sequence length="209" mass="22088">MQALTLARPAAAFTASRQAARRVVLCAAQPKQAPVKLELPAIVKPAALTALSNVILSMPAHAEAGKIFDFNFTLPIMVGEFLLLMVFLDKFWFGPVGAVLDARDAELRGKLGLVKGNGAEIARLQEEAQRIITDAHAAAQKQVAEAKAVVSAECAKELAEAKAKVDAELSRALATLEAEKAAAMKGLDAQVDKLSADILGRVLPEGVRV</sequence>
<evidence type="ECO:0000256" key="1">
    <source>
        <dbReference type="ARBA" id="ARBA00004167"/>
    </source>
</evidence>